<comment type="caution">
    <text evidence="1">The sequence shown here is derived from an EMBL/GenBank/DDBJ whole genome shotgun (WGS) entry which is preliminary data.</text>
</comment>
<name>A0ABV8SCA6_9BACL</name>
<dbReference type="Proteomes" id="UP001595755">
    <property type="component" value="Unassembled WGS sequence"/>
</dbReference>
<accession>A0ABV8SCA6</accession>
<evidence type="ECO:0008006" key="3">
    <source>
        <dbReference type="Google" id="ProtNLM"/>
    </source>
</evidence>
<reference evidence="2" key="1">
    <citation type="journal article" date="2019" name="Int. J. Syst. Evol. Microbiol.">
        <title>The Global Catalogue of Microorganisms (GCM) 10K type strain sequencing project: providing services to taxonomists for standard genome sequencing and annotation.</title>
        <authorList>
            <consortium name="The Broad Institute Genomics Platform"/>
            <consortium name="The Broad Institute Genome Sequencing Center for Infectious Disease"/>
            <person name="Wu L."/>
            <person name="Ma J."/>
        </authorList>
    </citation>
    <scope>NUCLEOTIDE SEQUENCE [LARGE SCALE GENOMIC DNA]</scope>
    <source>
        <strain evidence="2">CGMCC 4.1641</strain>
    </source>
</reference>
<evidence type="ECO:0000313" key="2">
    <source>
        <dbReference type="Proteomes" id="UP001595755"/>
    </source>
</evidence>
<sequence>MRSKEMDHDVWKKLKVSEPLITSLPKHANLMSILADHRCFAEWAFLNHSQLSFVPDAKGVGWLDFHKPHSRHHYRLTRTEYWSRETAMANRLDIVDFLTNAIDQDRYAYLMLDTYCIPAYKMNYQTYHIYHDCFIHGYDLRNKTFYASDFFNVSYGQESLPFEQVKSAFYSAHPMDDPFDGFTGVQLIRVNEAETFVYDRDYCIERLKDYAESRRTNDRFRFFEETYEALFGLAACEAQIDEIERNRSQDHALTCLKALHILYDHKRIMSFGVGYLLQNGHIRSPLLLREFSEIEKAAHGARQQYMKFLMTTDEQRKRQALDAHREILLLEKNVYPRLIAELG</sequence>
<protein>
    <recommendedName>
        <fullName evidence="3">Butirosin biosynthesis protein H N-terminal domain-containing protein</fullName>
    </recommendedName>
</protein>
<keyword evidence="2" id="KW-1185">Reference proteome</keyword>
<proteinExistence type="predicted"/>
<gene>
    <name evidence="1" type="ORF">ACFO1S_15960</name>
</gene>
<dbReference type="EMBL" id="JBHSED010000035">
    <property type="protein sequence ID" value="MFC4304926.1"/>
    <property type="molecule type" value="Genomic_DNA"/>
</dbReference>
<evidence type="ECO:0000313" key="1">
    <source>
        <dbReference type="EMBL" id="MFC4304926.1"/>
    </source>
</evidence>
<organism evidence="1 2">
    <name type="scientific">Cohnella boryungensis</name>
    <dbReference type="NCBI Taxonomy" id="768479"/>
    <lineage>
        <taxon>Bacteria</taxon>
        <taxon>Bacillati</taxon>
        <taxon>Bacillota</taxon>
        <taxon>Bacilli</taxon>
        <taxon>Bacillales</taxon>
        <taxon>Paenibacillaceae</taxon>
        <taxon>Cohnella</taxon>
    </lineage>
</organism>